<proteinExistence type="predicted"/>
<name>A0A1X7G7V5_TRICW</name>
<protein>
    <submittedName>
        <fullName evidence="2">Uncharacterized protein</fullName>
    </submittedName>
</protein>
<dbReference type="RefSeq" id="WP_158243542.1">
    <property type="nucleotide sequence ID" value="NZ_BSQD01000013.1"/>
</dbReference>
<organism evidence="2 3">
    <name type="scientific">Trinickia caryophylli</name>
    <name type="common">Paraburkholderia caryophylli</name>
    <dbReference type="NCBI Taxonomy" id="28094"/>
    <lineage>
        <taxon>Bacteria</taxon>
        <taxon>Pseudomonadati</taxon>
        <taxon>Pseudomonadota</taxon>
        <taxon>Betaproteobacteria</taxon>
        <taxon>Burkholderiales</taxon>
        <taxon>Burkholderiaceae</taxon>
        <taxon>Trinickia</taxon>
    </lineage>
</organism>
<gene>
    <name evidence="2" type="ORF">SAMN06295900_11438</name>
</gene>
<evidence type="ECO:0000313" key="3">
    <source>
        <dbReference type="Proteomes" id="UP000192911"/>
    </source>
</evidence>
<accession>A0A1X7G7V5</accession>
<sequence>MSSVSSHPPIPDQPVIPDAPSPGRPEDVPDIGTPEPEPDNPGAPPPSPPQ</sequence>
<feature type="region of interest" description="Disordered" evidence="1">
    <location>
        <begin position="1"/>
        <end position="50"/>
    </location>
</feature>
<keyword evidence="3" id="KW-1185">Reference proteome</keyword>
<dbReference type="Proteomes" id="UP000192911">
    <property type="component" value="Unassembled WGS sequence"/>
</dbReference>
<evidence type="ECO:0000313" key="2">
    <source>
        <dbReference type="EMBL" id="SMF65572.1"/>
    </source>
</evidence>
<dbReference type="EMBL" id="FXAH01000014">
    <property type="protein sequence ID" value="SMF65572.1"/>
    <property type="molecule type" value="Genomic_DNA"/>
</dbReference>
<dbReference type="GeneID" id="95551715"/>
<evidence type="ECO:0000256" key="1">
    <source>
        <dbReference type="SAM" id="MobiDB-lite"/>
    </source>
</evidence>
<dbReference type="AlphaFoldDB" id="A0A1X7G7V5"/>
<feature type="compositionally biased region" description="Pro residues" evidence="1">
    <location>
        <begin position="39"/>
        <end position="50"/>
    </location>
</feature>
<feature type="compositionally biased region" description="Pro residues" evidence="1">
    <location>
        <begin position="8"/>
        <end position="23"/>
    </location>
</feature>
<reference evidence="3" key="1">
    <citation type="submission" date="2017-04" db="EMBL/GenBank/DDBJ databases">
        <authorList>
            <person name="Varghese N."/>
            <person name="Submissions S."/>
        </authorList>
    </citation>
    <scope>NUCLEOTIDE SEQUENCE [LARGE SCALE GENOMIC DNA]</scope>
    <source>
        <strain evidence="3">Ballard 720</strain>
    </source>
</reference>